<sequence>MTPSPPPAEAMEVETQEATQVSATEGPSSARTSDGQGQETQQAATIPEEVEQFRWRPEYEDDLRDMALNGKIVPEWPILQNIIKSRLVHNTYAFLIKTPRAKYRPLPNPTTQRNALLPATSVDSFAIDDVPNEVLRPTLQRESQETPSTPGGLIIPPFPPRSPHRRQSTAGPHRPQAQDSVEIDDEAMIGGRTLKSEMEPGEAWTFLKSLFKLLDEFETAPPFTIQRLCELAWKPFQQHSSIGKYLRAIEKNLLVTTTYDNGEQDGENGEHPASGGFPGGMNGSLGPRSRASSVSSSSSTSSLNAPLFSPIPFLVEKRIINPDGTPVSAPATLPGTSSSETDVPTSALSLNLNISTRPTGDEDVAMNGTDGDRPGTPMHSVSQESMQLASGARGDKTDQEPLNHLALSTSAVSVLAQTNGNGHEMGKPAADTSTDKAHEPFTGRVDELDAGPLQQTTTTHASPSDPHQLHLPADPSAVGAHHQEGTGERGTMTPHAMSDRPQAISSTTDLNAVVPHAPQRETEMDPPPVGKDGGRVIRGLPRTSSSVSLGDRFVSGEILEANVPASGDAKPESS</sequence>
<gene>
    <name evidence="1" type="ORF">QFC20_003905</name>
</gene>
<accession>A0ACC2W5I0</accession>
<evidence type="ECO:0000313" key="1">
    <source>
        <dbReference type="EMBL" id="KAJ9106897.1"/>
    </source>
</evidence>
<organism evidence="1 2">
    <name type="scientific">Naganishia adeliensis</name>
    <dbReference type="NCBI Taxonomy" id="92952"/>
    <lineage>
        <taxon>Eukaryota</taxon>
        <taxon>Fungi</taxon>
        <taxon>Dikarya</taxon>
        <taxon>Basidiomycota</taxon>
        <taxon>Agaricomycotina</taxon>
        <taxon>Tremellomycetes</taxon>
        <taxon>Filobasidiales</taxon>
        <taxon>Filobasidiaceae</taxon>
        <taxon>Naganishia</taxon>
    </lineage>
</organism>
<dbReference type="EMBL" id="JASBWS010000040">
    <property type="protein sequence ID" value="KAJ9106897.1"/>
    <property type="molecule type" value="Genomic_DNA"/>
</dbReference>
<protein>
    <submittedName>
        <fullName evidence="1">Uncharacterized protein</fullName>
    </submittedName>
</protein>
<evidence type="ECO:0000313" key="2">
    <source>
        <dbReference type="Proteomes" id="UP001230649"/>
    </source>
</evidence>
<keyword evidence="2" id="KW-1185">Reference proteome</keyword>
<comment type="caution">
    <text evidence="1">The sequence shown here is derived from an EMBL/GenBank/DDBJ whole genome shotgun (WGS) entry which is preliminary data.</text>
</comment>
<dbReference type="Proteomes" id="UP001230649">
    <property type="component" value="Unassembled WGS sequence"/>
</dbReference>
<name>A0ACC2W5I0_9TREE</name>
<reference evidence="1" key="1">
    <citation type="submission" date="2023-04" db="EMBL/GenBank/DDBJ databases">
        <title>Draft Genome sequencing of Naganishia species isolated from polar environments using Oxford Nanopore Technology.</title>
        <authorList>
            <person name="Leo P."/>
            <person name="Venkateswaran K."/>
        </authorList>
    </citation>
    <scope>NUCLEOTIDE SEQUENCE</scope>
    <source>
        <strain evidence="1">MNA-CCFEE 5262</strain>
    </source>
</reference>
<proteinExistence type="predicted"/>